<keyword evidence="2" id="KW-1185">Reference proteome</keyword>
<reference evidence="2" key="1">
    <citation type="submission" date="2015-01" db="EMBL/GenBank/DDBJ databases">
        <title>Comparative genome analysis of Bacillus coagulans HM-08, Clostridium butyricum HM-68, Bacillus subtilis HM-66 and Bacillus paralicheniformis BL-09.</title>
        <authorList>
            <person name="Zhang H."/>
        </authorList>
    </citation>
    <scope>NUCLEOTIDE SEQUENCE [LARGE SCALE GENOMIC DNA]</scope>
    <source>
        <strain evidence="2">HM-08</strain>
    </source>
</reference>
<name>A0AAN0WD15_HEYCO</name>
<proteinExistence type="predicted"/>
<sequence length="44" mass="4952">MKGIYGRIEIAFYTLAGELGDLAKNTSHKTDFHIAKRRRLTNGS</sequence>
<dbReference type="AlphaFoldDB" id="A0AAN0WD15"/>
<accession>A0AAN0WD15</accession>
<evidence type="ECO:0000313" key="2">
    <source>
        <dbReference type="Proteomes" id="UP000032024"/>
    </source>
</evidence>
<organism evidence="1 2">
    <name type="scientific">Heyndrickxia coagulans</name>
    <name type="common">Weizmannia coagulans</name>
    <dbReference type="NCBI Taxonomy" id="1398"/>
    <lineage>
        <taxon>Bacteria</taxon>
        <taxon>Bacillati</taxon>
        <taxon>Bacillota</taxon>
        <taxon>Bacilli</taxon>
        <taxon>Bacillales</taxon>
        <taxon>Bacillaceae</taxon>
        <taxon>Heyndrickxia</taxon>
    </lineage>
</organism>
<protein>
    <submittedName>
        <fullName evidence="1">Uncharacterized protein</fullName>
    </submittedName>
</protein>
<gene>
    <name evidence="1" type="ORF">SB48_HM08orf05142</name>
</gene>
<dbReference type="Proteomes" id="UP000032024">
    <property type="component" value="Chromosome"/>
</dbReference>
<dbReference type="EMBL" id="CP010525">
    <property type="protein sequence ID" value="AJO24011.1"/>
    <property type="molecule type" value="Genomic_DNA"/>
</dbReference>
<evidence type="ECO:0000313" key="1">
    <source>
        <dbReference type="EMBL" id="AJO24011.1"/>
    </source>
</evidence>